<dbReference type="Proteomes" id="UP001501536">
    <property type="component" value="Unassembled WGS sequence"/>
</dbReference>
<dbReference type="Pfam" id="PF06262">
    <property type="entry name" value="Zincin_1"/>
    <property type="match status" value="1"/>
</dbReference>
<keyword evidence="3" id="KW-1185">Reference proteome</keyword>
<feature type="compositionally biased region" description="Basic residues" evidence="1">
    <location>
        <begin position="20"/>
        <end position="31"/>
    </location>
</feature>
<evidence type="ECO:0000256" key="1">
    <source>
        <dbReference type="SAM" id="MobiDB-lite"/>
    </source>
</evidence>
<dbReference type="EMBL" id="BAABCJ010000002">
    <property type="protein sequence ID" value="GAA3701460.1"/>
    <property type="molecule type" value="Genomic_DNA"/>
</dbReference>
<sequence length="179" mass="19798">MGSFTFDSGSVERPPNARGFWRRRRNRHGRGLRGPLLLPQLPGSRTRQERFEELVAESELRLEQLHPKRLSAVQFLVSFTPEKSALDRAEARSASVPLGRSVRYKAGAAGAPGDGGTAAKGPREEIVVYRKPVEELCLTPSDLPDLVHDVLVELVGELLDMDPYDVDPAYGRSTLRGPQ</sequence>
<dbReference type="InterPro" id="IPR010428">
    <property type="entry name" value="Zincin_1"/>
</dbReference>
<reference evidence="3" key="1">
    <citation type="journal article" date="2019" name="Int. J. Syst. Evol. Microbiol.">
        <title>The Global Catalogue of Microorganisms (GCM) 10K type strain sequencing project: providing services to taxonomists for standard genome sequencing and annotation.</title>
        <authorList>
            <consortium name="The Broad Institute Genomics Platform"/>
            <consortium name="The Broad Institute Genome Sequencing Center for Infectious Disease"/>
            <person name="Wu L."/>
            <person name="Ma J."/>
        </authorList>
    </citation>
    <scope>NUCLEOTIDE SEQUENCE [LARGE SCALE GENOMIC DNA]</scope>
    <source>
        <strain evidence="3">JCM 16961</strain>
    </source>
</reference>
<proteinExistence type="predicted"/>
<dbReference type="InterPro" id="IPR038555">
    <property type="entry name" value="Zincin_1_sf"/>
</dbReference>
<feature type="region of interest" description="Disordered" evidence="1">
    <location>
        <begin position="1"/>
        <end position="44"/>
    </location>
</feature>
<gene>
    <name evidence="2" type="ORF">GCM10022377_13850</name>
</gene>
<evidence type="ECO:0000313" key="3">
    <source>
        <dbReference type="Proteomes" id="UP001501536"/>
    </source>
</evidence>
<evidence type="ECO:0000313" key="2">
    <source>
        <dbReference type="EMBL" id="GAA3701460.1"/>
    </source>
</evidence>
<dbReference type="Gene3D" id="3.30.2010.20">
    <property type="match status" value="1"/>
</dbReference>
<organism evidence="2 3">
    <name type="scientific">Zhihengliuella alba</name>
    <dbReference type="NCBI Taxonomy" id="547018"/>
    <lineage>
        <taxon>Bacteria</taxon>
        <taxon>Bacillati</taxon>
        <taxon>Actinomycetota</taxon>
        <taxon>Actinomycetes</taxon>
        <taxon>Micrococcales</taxon>
        <taxon>Micrococcaceae</taxon>
        <taxon>Zhihengliuella</taxon>
    </lineage>
</organism>
<protein>
    <submittedName>
        <fullName evidence="2">Metallopeptidase family protein</fullName>
    </submittedName>
</protein>
<name>A0ABP7D9L6_9MICC</name>
<comment type="caution">
    <text evidence="2">The sequence shown here is derived from an EMBL/GenBank/DDBJ whole genome shotgun (WGS) entry which is preliminary data.</text>
</comment>
<feature type="compositionally biased region" description="Low complexity" evidence="1">
    <location>
        <begin position="33"/>
        <end position="44"/>
    </location>
</feature>
<accession>A0ABP7D9L6</accession>
<dbReference type="RefSeq" id="WP_344882009.1">
    <property type="nucleotide sequence ID" value="NZ_BAABCJ010000002.1"/>
</dbReference>
<dbReference type="CDD" id="cd12954">
    <property type="entry name" value="MMP_TTHA0227_like_1"/>
    <property type="match status" value="1"/>
</dbReference>
<dbReference type="SUPFAM" id="SSF55486">
    <property type="entry name" value="Metalloproteases ('zincins'), catalytic domain"/>
    <property type="match status" value="1"/>
</dbReference>